<dbReference type="InterPro" id="IPR003594">
    <property type="entry name" value="HATPase_dom"/>
</dbReference>
<dbReference type="SUPFAM" id="SSF158472">
    <property type="entry name" value="HAMP domain-like"/>
    <property type="match status" value="1"/>
</dbReference>
<dbReference type="EMBL" id="HG917869">
    <property type="protein sequence ID" value="CDM70059.1"/>
    <property type="molecule type" value="Genomic_DNA"/>
</dbReference>
<dbReference type="PATRIC" id="fig|1216932.3.peg.2908"/>
<comment type="catalytic activity">
    <reaction evidence="1">
        <text>ATP + protein L-histidine = ADP + protein N-phospho-L-histidine.</text>
        <dbReference type="EC" id="2.7.13.3"/>
    </reaction>
</comment>
<dbReference type="InterPro" id="IPR003661">
    <property type="entry name" value="HisK_dim/P_dom"/>
</dbReference>
<dbReference type="Pfam" id="PF02518">
    <property type="entry name" value="HATPase_c"/>
    <property type="match status" value="1"/>
</dbReference>
<dbReference type="STRING" id="1216932.CM240_2942"/>
<evidence type="ECO:0000256" key="2">
    <source>
        <dbReference type="ARBA" id="ARBA00004141"/>
    </source>
</evidence>
<dbReference type="Pfam" id="PF00672">
    <property type="entry name" value="HAMP"/>
    <property type="match status" value="1"/>
</dbReference>
<keyword evidence="6 14" id="KW-0812">Transmembrane</keyword>
<feature type="transmembrane region" description="Helical" evidence="14">
    <location>
        <begin position="16"/>
        <end position="39"/>
    </location>
</feature>
<dbReference type="KEGG" id="clt:CM240_2942"/>
<feature type="transmembrane region" description="Helical" evidence="14">
    <location>
        <begin position="148"/>
        <end position="165"/>
    </location>
</feature>
<keyword evidence="7 17" id="KW-0418">Kinase</keyword>
<dbReference type="Gene3D" id="1.10.287.130">
    <property type="match status" value="1"/>
</dbReference>
<sequence>MTKCSRKLKNTIKFKFILALIISIIVGNIISFLILLPYIDNKIEEVLTNRYEVIVSELKNAENYEEKLDSLIDTCEKLGYILTVNKNIDELNLTKFQKKKLSENNKFICLLSKKTRAKAVGKIQDTYITIELKHFSDLEFFAARLNKLILFINILICSIIISFVIRKMTKPIEKLADATNEISAGNFDINIDIKSNDEIGMLVEKFNSMAKELKNIEYMQTDFINNVSHEFKTPIAAIAGFATILKNTKLSEEERTEYLDIISDEASRLSELSSNILTLSKLDNIDNFKDNKKFFLDEQIRKTIILLEKQWTNKDISFNLNLPSISYYGKEEYLMQVWINLINNAIKFSKENSNIDICCYRNSEYAFVKIKDYGLGMDEETKKRAFHKFYQGDSSRKGEGYGLGLSICKRIIDLSKGEIHIDSELGRYTEILIRLPYE</sequence>
<dbReference type="Gene3D" id="3.30.565.10">
    <property type="entry name" value="Histidine kinase-like ATPase, C-terminal domain"/>
    <property type="match status" value="1"/>
</dbReference>
<dbReference type="InterPro" id="IPR003660">
    <property type="entry name" value="HAMP_dom"/>
</dbReference>
<gene>
    <name evidence="17" type="ORF">CM240_2942</name>
</gene>
<keyword evidence="8 14" id="KW-1133">Transmembrane helix</keyword>
<evidence type="ECO:0000256" key="5">
    <source>
        <dbReference type="ARBA" id="ARBA00022679"/>
    </source>
</evidence>
<evidence type="ECO:0000256" key="12">
    <source>
        <dbReference type="ARBA" id="ARBA00037219"/>
    </source>
</evidence>
<feature type="domain" description="Histidine kinase" evidence="15">
    <location>
        <begin position="226"/>
        <end position="438"/>
    </location>
</feature>
<dbReference type="eggNOG" id="COG2205">
    <property type="taxonomic scope" value="Bacteria"/>
</dbReference>
<keyword evidence="9" id="KW-0902">Two-component regulatory system</keyword>
<protein>
    <recommendedName>
        <fullName evidence="13">Heme sensor protein HssS</fullName>
        <ecNumber evidence="3">2.7.13.3</ecNumber>
    </recommendedName>
</protein>
<dbReference type="InterPro" id="IPR036890">
    <property type="entry name" value="HATPase_C_sf"/>
</dbReference>
<dbReference type="GO" id="GO:0005886">
    <property type="term" value="C:plasma membrane"/>
    <property type="evidence" value="ECO:0007669"/>
    <property type="project" value="TreeGrafter"/>
</dbReference>
<dbReference type="FunFam" id="1.10.287.130:FF:000001">
    <property type="entry name" value="Two-component sensor histidine kinase"/>
    <property type="match status" value="1"/>
</dbReference>
<evidence type="ECO:0000259" key="15">
    <source>
        <dbReference type="PROSITE" id="PS50109"/>
    </source>
</evidence>
<dbReference type="GO" id="GO:0000155">
    <property type="term" value="F:phosphorelay sensor kinase activity"/>
    <property type="evidence" value="ECO:0007669"/>
    <property type="project" value="InterPro"/>
</dbReference>
<dbReference type="SMART" id="SM00304">
    <property type="entry name" value="HAMP"/>
    <property type="match status" value="1"/>
</dbReference>
<evidence type="ECO:0000256" key="7">
    <source>
        <dbReference type="ARBA" id="ARBA00022777"/>
    </source>
</evidence>
<dbReference type="Proteomes" id="UP000019426">
    <property type="component" value="Chromosome M2/40_rep2"/>
</dbReference>
<evidence type="ECO:0000259" key="16">
    <source>
        <dbReference type="PROSITE" id="PS50885"/>
    </source>
</evidence>
<dbReference type="InterPro" id="IPR036097">
    <property type="entry name" value="HisK_dim/P_sf"/>
</dbReference>
<dbReference type="AlphaFoldDB" id="W6S2D0"/>
<evidence type="ECO:0000313" key="17">
    <source>
        <dbReference type="EMBL" id="CDM70059.1"/>
    </source>
</evidence>
<evidence type="ECO:0000313" key="18">
    <source>
        <dbReference type="Proteomes" id="UP000019426"/>
    </source>
</evidence>
<dbReference type="RefSeq" id="WP_044040227.1">
    <property type="nucleotide sequence ID" value="NZ_HG917869.1"/>
</dbReference>
<keyword evidence="10" id="KW-0843">Virulence</keyword>
<dbReference type="EC" id="2.7.13.3" evidence="3"/>
<name>W6S2D0_9CLOT</name>
<evidence type="ECO:0000256" key="6">
    <source>
        <dbReference type="ARBA" id="ARBA00022692"/>
    </source>
</evidence>
<comment type="subcellular location">
    <subcellularLocation>
        <location evidence="2">Membrane</location>
        <topology evidence="2">Multi-pass membrane protein</topology>
    </subcellularLocation>
</comment>
<dbReference type="FunFam" id="3.30.565.10:FF:000006">
    <property type="entry name" value="Sensor histidine kinase WalK"/>
    <property type="match status" value="1"/>
</dbReference>
<dbReference type="SMART" id="SM00387">
    <property type="entry name" value="HATPase_c"/>
    <property type="match status" value="1"/>
</dbReference>
<evidence type="ECO:0000256" key="1">
    <source>
        <dbReference type="ARBA" id="ARBA00000085"/>
    </source>
</evidence>
<keyword evidence="18" id="KW-1185">Reference proteome</keyword>
<keyword evidence="11 14" id="KW-0472">Membrane</keyword>
<evidence type="ECO:0000256" key="14">
    <source>
        <dbReference type="SAM" id="Phobius"/>
    </source>
</evidence>
<accession>W6S2D0</accession>
<keyword evidence="5" id="KW-0808">Transferase</keyword>
<feature type="domain" description="HAMP" evidence="16">
    <location>
        <begin position="166"/>
        <end position="218"/>
    </location>
</feature>
<evidence type="ECO:0000256" key="3">
    <source>
        <dbReference type="ARBA" id="ARBA00012438"/>
    </source>
</evidence>
<dbReference type="OrthoDB" id="9813151at2"/>
<dbReference type="PRINTS" id="PR00344">
    <property type="entry name" value="BCTRLSENSOR"/>
</dbReference>
<dbReference type="SUPFAM" id="SSF47384">
    <property type="entry name" value="Homodimeric domain of signal transducing histidine kinase"/>
    <property type="match status" value="1"/>
</dbReference>
<dbReference type="PANTHER" id="PTHR45528">
    <property type="entry name" value="SENSOR HISTIDINE KINASE CPXA"/>
    <property type="match status" value="1"/>
</dbReference>
<dbReference type="Pfam" id="PF00512">
    <property type="entry name" value="HisKA"/>
    <property type="match status" value="1"/>
</dbReference>
<evidence type="ECO:0000256" key="11">
    <source>
        <dbReference type="ARBA" id="ARBA00023136"/>
    </source>
</evidence>
<proteinExistence type="predicted"/>
<evidence type="ECO:0000256" key="8">
    <source>
        <dbReference type="ARBA" id="ARBA00022989"/>
    </source>
</evidence>
<dbReference type="InterPro" id="IPR050398">
    <property type="entry name" value="HssS/ArlS-like"/>
</dbReference>
<dbReference type="CDD" id="cd00075">
    <property type="entry name" value="HATPase"/>
    <property type="match status" value="1"/>
</dbReference>
<dbReference type="InterPro" id="IPR005467">
    <property type="entry name" value="His_kinase_dom"/>
</dbReference>
<dbReference type="Gene3D" id="6.10.340.10">
    <property type="match status" value="1"/>
</dbReference>
<dbReference type="SMART" id="SM00388">
    <property type="entry name" value="HisKA"/>
    <property type="match status" value="1"/>
</dbReference>
<keyword evidence="4" id="KW-0597">Phosphoprotein</keyword>
<dbReference type="PROSITE" id="PS50109">
    <property type="entry name" value="HIS_KIN"/>
    <property type="match status" value="1"/>
</dbReference>
<dbReference type="SUPFAM" id="SSF55874">
    <property type="entry name" value="ATPase domain of HSP90 chaperone/DNA topoisomerase II/histidine kinase"/>
    <property type="match status" value="1"/>
</dbReference>
<evidence type="ECO:0000256" key="9">
    <source>
        <dbReference type="ARBA" id="ARBA00023012"/>
    </source>
</evidence>
<evidence type="ECO:0000256" key="10">
    <source>
        <dbReference type="ARBA" id="ARBA00023026"/>
    </source>
</evidence>
<reference evidence="17 18" key="1">
    <citation type="submission" date="2013-11" db="EMBL/GenBank/DDBJ databases">
        <title>Complete genome sequence of Clostridum sp. M2/40.</title>
        <authorList>
            <person name="Wibberg D."/>
            <person name="Puehler A."/>
            <person name="Schlueter A."/>
        </authorList>
    </citation>
    <scope>NUCLEOTIDE SEQUENCE [LARGE SCALE GENOMIC DNA]</scope>
    <source>
        <strain evidence="18">M2/40</strain>
    </source>
</reference>
<comment type="function">
    <text evidence="12">Member of the two-component regulatory system HssS/HssR involved in intracellular heme homeostasis and tempering of staphylococcal virulence. HssS functions as a heme sensor histidine kinase which is autophosphorylated at a histidine residue and transfers its phosphate group to an aspartate residue of HssR. HssR/HssS activates the expression of hrtAB, an efflux pump, in response to extracellular heme, hemin, hemoglobin or blood.</text>
</comment>
<dbReference type="CDD" id="cd00082">
    <property type="entry name" value="HisKA"/>
    <property type="match status" value="1"/>
</dbReference>
<dbReference type="HOGENOM" id="CLU_000445_89_6_9"/>
<dbReference type="PANTHER" id="PTHR45528:SF11">
    <property type="entry name" value="HISTIDINE KINASE"/>
    <property type="match status" value="1"/>
</dbReference>
<dbReference type="CDD" id="cd06225">
    <property type="entry name" value="HAMP"/>
    <property type="match status" value="1"/>
</dbReference>
<dbReference type="PROSITE" id="PS50885">
    <property type="entry name" value="HAMP"/>
    <property type="match status" value="1"/>
</dbReference>
<organism evidence="17 18">
    <name type="scientific">Clostridium bornimense</name>
    <dbReference type="NCBI Taxonomy" id="1216932"/>
    <lineage>
        <taxon>Bacteria</taxon>
        <taxon>Bacillati</taxon>
        <taxon>Bacillota</taxon>
        <taxon>Clostridia</taxon>
        <taxon>Eubacteriales</taxon>
        <taxon>Clostridiaceae</taxon>
        <taxon>Clostridium</taxon>
    </lineage>
</organism>
<dbReference type="InterPro" id="IPR004358">
    <property type="entry name" value="Sig_transdc_His_kin-like_C"/>
</dbReference>
<evidence type="ECO:0000256" key="4">
    <source>
        <dbReference type="ARBA" id="ARBA00022553"/>
    </source>
</evidence>
<evidence type="ECO:0000256" key="13">
    <source>
        <dbReference type="ARBA" id="ARBA00040841"/>
    </source>
</evidence>